<dbReference type="SUPFAM" id="SSF53187">
    <property type="entry name" value="Zn-dependent exopeptidases"/>
    <property type="match status" value="1"/>
</dbReference>
<dbReference type="NCBIfam" id="TIGR01891">
    <property type="entry name" value="amidohydrolases"/>
    <property type="match status" value="1"/>
</dbReference>
<keyword evidence="1 4" id="KW-0378">Hydrolase</keyword>
<comment type="caution">
    <text evidence="4">The sequence shown here is derived from an EMBL/GenBank/DDBJ whole genome shotgun (WGS) entry which is preliminary data.</text>
</comment>
<comment type="cofactor">
    <cofactor evidence="2">
        <name>Mn(2+)</name>
        <dbReference type="ChEBI" id="CHEBI:29035"/>
    </cofactor>
    <text evidence="2">The Mn(2+) ion enhances activity.</text>
</comment>
<feature type="binding site" evidence="2">
    <location>
        <position position="108"/>
    </location>
    <ligand>
        <name>Mn(2+)</name>
        <dbReference type="ChEBI" id="CHEBI:29035"/>
        <label>2</label>
    </ligand>
</feature>
<dbReference type="EMBL" id="LSCV01000012">
    <property type="protein sequence ID" value="KXB41529.1"/>
    <property type="molecule type" value="Genomic_DNA"/>
</dbReference>
<dbReference type="Proteomes" id="UP000070080">
    <property type="component" value="Unassembled WGS sequence"/>
</dbReference>
<evidence type="ECO:0000259" key="3">
    <source>
        <dbReference type="Pfam" id="PF07687"/>
    </source>
</evidence>
<keyword evidence="5" id="KW-1185">Reference proteome</keyword>
<feature type="binding site" evidence="2">
    <location>
        <position position="170"/>
    </location>
    <ligand>
        <name>Mn(2+)</name>
        <dbReference type="ChEBI" id="CHEBI:29035"/>
        <label>2</label>
    </ligand>
</feature>
<protein>
    <submittedName>
        <fullName evidence="4">Amidohydrolase</fullName>
    </submittedName>
</protein>
<evidence type="ECO:0000313" key="5">
    <source>
        <dbReference type="Proteomes" id="UP000070080"/>
    </source>
</evidence>
<dbReference type="STRING" id="1497955.HMPREF1872_00615"/>
<dbReference type="RefSeq" id="WP_315572749.1">
    <property type="nucleotide sequence ID" value="NZ_CP118869.1"/>
</dbReference>
<feature type="binding site" evidence="2">
    <location>
        <position position="144"/>
    </location>
    <ligand>
        <name>Mn(2+)</name>
        <dbReference type="ChEBI" id="CHEBI:29035"/>
        <label>2</label>
    </ligand>
</feature>
<dbReference type="PANTHER" id="PTHR11014:SF63">
    <property type="entry name" value="METALLOPEPTIDASE, PUTATIVE (AFU_ORTHOLOGUE AFUA_6G09600)-RELATED"/>
    <property type="match status" value="1"/>
</dbReference>
<dbReference type="FunFam" id="3.30.70.360:FF:000001">
    <property type="entry name" value="N-acetyldiaminopimelate deacetylase"/>
    <property type="match status" value="1"/>
</dbReference>
<dbReference type="GO" id="GO:0019877">
    <property type="term" value="P:diaminopimelate biosynthetic process"/>
    <property type="evidence" value="ECO:0007669"/>
    <property type="project" value="UniProtKB-ARBA"/>
</dbReference>
<accession>A0A133YE92</accession>
<reference evidence="5" key="1">
    <citation type="submission" date="2016-01" db="EMBL/GenBank/DDBJ databases">
        <authorList>
            <person name="Mitreva M."/>
            <person name="Pepin K.H."/>
            <person name="Mihindukulasuriya K.A."/>
            <person name="Fulton R."/>
            <person name="Fronick C."/>
            <person name="O'Laughlin M."/>
            <person name="Miner T."/>
            <person name="Herter B."/>
            <person name="Rosa B.A."/>
            <person name="Cordes M."/>
            <person name="Tomlinson C."/>
            <person name="Wollam A."/>
            <person name="Palsikar V.B."/>
            <person name="Mardis E.R."/>
            <person name="Wilson R.K."/>
        </authorList>
    </citation>
    <scope>NUCLEOTIDE SEQUENCE [LARGE SCALE GENOMIC DNA]</scope>
    <source>
        <strain evidence="5">KA00274</strain>
    </source>
</reference>
<dbReference type="PIRSF" id="PIRSF005962">
    <property type="entry name" value="Pept_M20D_amidohydro"/>
    <property type="match status" value="1"/>
</dbReference>
<dbReference type="InterPro" id="IPR011650">
    <property type="entry name" value="Peptidase_M20_dimer"/>
</dbReference>
<keyword evidence="2" id="KW-0464">Manganese</keyword>
<feature type="binding site" evidence="2">
    <location>
        <position position="110"/>
    </location>
    <ligand>
        <name>Mn(2+)</name>
        <dbReference type="ChEBI" id="CHEBI:29035"/>
        <label>2</label>
    </ligand>
</feature>
<evidence type="ECO:0000256" key="2">
    <source>
        <dbReference type="PIRSR" id="PIRSR005962-1"/>
    </source>
</evidence>
<dbReference type="GO" id="GO:0046872">
    <property type="term" value="F:metal ion binding"/>
    <property type="evidence" value="ECO:0007669"/>
    <property type="project" value="UniProtKB-KW"/>
</dbReference>
<dbReference type="AlphaFoldDB" id="A0A133YE92"/>
<dbReference type="PANTHER" id="PTHR11014">
    <property type="entry name" value="PEPTIDASE M20 FAMILY MEMBER"/>
    <property type="match status" value="1"/>
</dbReference>
<sequence>MAMKALALAQEYSELCRKFRRDLHQIPEPELNLPETSQYIQTVLQKYGIEYKLLLEGNAIVALVKGQDPNADADHNCLAIRADMDGLPIKEATGLEFSSKHPGFMHACGHDSHMAMALTTAVILSQHPNFFHGTVKFLFQPGEEIPGGALPMIKEGAMQDPKPNAVIGLHVGNLLEGVKNGQVAFKSGALMAAMDKFTLTIKGKSGHGANPDRSIDPIVIAAEVILALQKIVSREIPPVERAVVSVCKIEGGFTQNIIPDQVVLTGTSRSLNAKVQDLIERRIGEIAQGIAQTYGGSVELNYERYYPILNNDKNFTERVKALAKEMFQDRVITIENPTMGGDDMAYFLNEVPGTYFFLLNSMTDENGHYYSNHSDHFTIDESSLVTGMAIFLATVEDFLN</sequence>
<dbReference type="InterPro" id="IPR017439">
    <property type="entry name" value="Amidohydrolase"/>
</dbReference>
<name>A0A133YE92_9FIRM</name>
<dbReference type="InterPro" id="IPR036264">
    <property type="entry name" value="Bact_exopeptidase_dim_dom"/>
</dbReference>
<proteinExistence type="predicted"/>
<dbReference type="Gene3D" id="3.40.630.10">
    <property type="entry name" value="Zn peptidases"/>
    <property type="match status" value="1"/>
</dbReference>
<dbReference type="Gene3D" id="3.30.70.360">
    <property type="match status" value="1"/>
</dbReference>
<organism evidence="4 5">
    <name type="scientific">Amygdalobacter nucleatus</name>
    <dbReference type="NCBI Taxonomy" id="3029274"/>
    <lineage>
        <taxon>Bacteria</taxon>
        <taxon>Bacillati</taxon>
        <taxon>Bacillota</taxon>
        <taxon>Clostridia</taxon>
        <taxon>Eubacteriales</taxon>
        <taxon>Oscillospiraceae</taxon>
        <taxon>Amygdalobacter</taxon>
    </lineage>
</organism>
<dbReference type="Pfam" id="PF01546">
    <property type="entry name" value="Peptidase_M20"/>
    <property type="match status" value="1"/>
</dbReference>
<gene>
    <name evidence="4" type="ORF">HMPREF1872_00615</name>
</gene>
<feature type="binding site" evidence="2">
    <location>
        <position position="373"/>
    </location>
    <ligand>
        <name>Mn(2+)</name>
        <dbReference type="ChEBI" id="CHEBI:29035"/>
        <label>2</label>
    </ligand>
</feature>
<evidence type="ECO:0000313" key="4">
    <source>
        <dbReference type="EMBL" id="KXB41529.1"/>
    </source>
</evidence>
<dbReference type="CDD" id="cd03886">
    <property type="entry name" value="M20_Acy1"/>
    <property type="match status" value="1"/>
</dbReference>
<dbReference type="SUPFAM" id="SSF55031">
    <property type="entry name" value="Bacterial exopeptidase dimerisation domain"/>
    <property type="match status" value="1"/>
</dbReference>
<keyword evidence="2" id="KW-0479">Metal-binding</keyword>
<dbReference type="Pfam" id="PF07687">
    <property type="entry name" value="M20_dimer"/>
    <property type="match status" value="1"/>
</dbReference>
<feature type="domain" description="Peptidase M20 dimerisation" evidence="3">
    <location>
        <begin position="196"/>
        <end position="286"/>
    </location>
</feature>
<evidence type="ECO:0000256" key="1">
    <source>
        <dbReference type="ARBA" id="ARBA00022801"/>
    </source>
</evidence>
<dbReference type="GO" id="GO:0050118">
    <property type="term" value="F:N-acetyldiaminopimelate deacetylase activity"/>
    <property type="evidence" value="ECO:0007669"/>
    <property type="project" value="UniProtKB-ARBA"/>
</dbReference>
<dbReference type="InterPro" id="IPR002933">
    <property type="entry name" value="Peptidase_M20"/>
</dbReference>
<dbReference type="PATRIC" id="fig|1497955.3.peg.595"/>